<comment type="caution">
    <text evidence="1">The sequence shown here is derived from an EMBL/GenBank/DDBJ whole genome shotgun (WGS) entry which is preliminary data.</text>
</comment>
<accession>A0A828RJP2</accession>
<gene>
    <name evidence="1" type="ORF">HMPREF0536_10862</name>
</gene>
<evidence type="ECO:0000313" key="2">
    <source>
        <dbReference type="Proteomes" id="UP000004335"/>
    </source>
</evidence>
<evidence type="ECO:0000313" key="1">
    <source>
        <dbReference type="EMBL" id="EGC15213.1"/>
    </source>
</evidence>
<reference evidence="1 2" key="1">
    <citation type="submission" date="2011-01" db="EMBL/GenBank/DDBJ databases">
        <authorList>
            <person name="Muzny D."/>
            <person name="Qin X."/>
            <person name="Buhay C."/>
            <person name="Dugan-Rocha S."/>
            <person name="Ding Y."/>
            <person name="Chen G."/>
            <person name="Hawes A."/>
            <person name="Holder M."/>
            <person name="Jhangiani S."/>
            <person name="Johnson A."/>
            <person name="Khan Z."/>
            <person name="Li Z."/>
            <person name="Liu W."/>
            <person name="Liu X."/>
            <person name="Perez L."/>
            <person name="Shen H."/>
            <person name="Wang Q."/>
            <person name="Watt J."/>
            <person name="Xi L."/>
            <person name="Xin Y."/>
            <person name="Zhou J."/>
            <person name="Deng J."/>
            <person name="Jiang H."/>
            <person name="Liu Y."/>
            <person name="Qu J."/>
            <person name="Song X.-Z."/>
            <person name="Zhang L."/>
            <person name="Villasana D."/>
            <person name="Johnson A."/>
            <person name="Liu J."/>
            <person name="Liyanage D."/>
            <person name="Lorensuhewa L."/>
            <person name="Robinson T."/>
            <person name="Song A."/>
            <person name="Song B.-B."/>
            <person name="Dinh H."/>
            <person name="Thornton R."/>
            <person name="Coyle M."/>
            <person name="Francisco L."/>
            <person name="Jackson L."/>
            <person name="Javaid M."/>
            <person name="Korchina V."/>
            <person name="Kovar C."/>
            <person name="Mata R."/>
            <person name="Mathew T."/>
            <person name="Ngo R."/>
            <person name="Nguyen L."/>
            <person name="Nguyen N."/>
            <person name="Okwuonu G."/>
            <person name="Ongeri F."/>
            <person name="Pham C."/>
            <person name="Simmons D."/>
            <person name="Wilczek-Boney K."/>
            <person name="Hale W."/>
            <person name="Jakkamsetti A."/>
            <person name="Pham P."/>
            <person name="Ruth R."/>
            <person name="San Lucas F."/>
            <person name="Warren J."/>
            <person name="Zhang J."/>
            <person name="Zhao Z."/>
            <person name="Zhou C."/>
            <person name="Zhu D."/>
            <person name="Lee S."/>
            <person name="Bess C."/>
            <person name="Blankenburg K."/>
            <person name="Forbes L."/>
            <person name="Fu Q."/>
            <person name="Gubbala S."/>
            <person name="Hirani K."/>
            <person name="Jayaseelan J.C."/>
            <person name="Lara F."/>
            <person name="Munidasa M."/>
            <person name="Palculict T."/>
            <person name="Patil S."/>
            <person name="Pu L.-L."/>
            <person name="Saada N."/>
            <person name="Tang L."/>
            <person name="Weissenberger G."/>
            <person name="Zhu Y."/>
            <person name="Hemphill L."/>
            <person name="Shang Y."/>
            <person name="Youmans B."/>
            <person name="Ayvaz T."/>
            <person name="Ross M."/>
            <person name="Santibanez J."/>
            <person name="Aqrawi P."/>
            <person name="Gross S."/>
            <person name="Joshi V."/>
            <person name="Fowler G."/>
            <person name="Nazareth L."/>
            <person name="Reid J."/>
            <person name="Worley K."/>
            <person name="Petrosino J."/>
            <person name="Highlander S."/>
            <person name="Gibbs R."/>
        </authorList>
    </citation>
    <scope>NUCLEOTIDE SEQUENCE [LARGE SCALE GENOMIC DNA]</scope>
    <source>
        <strain evidence="1 2">MM4-1A</strain>
    </source>
</reference>
<protein>
    <submittedName>
        <fullName evidence="1">Uncharacterized protein</fullName>
    </submittedName>
</protein>
<name>A0A828RJP2_LIMRT</name>
<dbReference type="RefSeq" id="WP_003668043.1">
    <property type="nucleotide sequence ID" value="NZ_ACGX02000006.1"/>
</dbReference>
<dbReference type="EMBL" id="ACGX02000006">
    <property type="protein sequence ID" value="EGC15213.1"/>
    <property type="molecule type" value="Genomic_DNA"/>
</dbReference>
<organism evidence="1 2">
    <name type="scientific">Limosilactobacillus reuteri MM4-1A</name>
    <dbReference type="NCBI Taxonomy" id="548485"/>
    <lineage>
        <taxon>Bacteria</taxon>
        <taxon>Bacillati</taxon>
        <taxon>Bacillota</taxon>
        <taxon>Bacilli</taxon>
        <taxon>Lactobacillales</taxon>
        <taxon>Lactobacillaceae</taxon>
        <taxon>Limosilactobacillus</taxon>
    </lineage>
</organism>
<sequence>MEIINVDKDGNVIPDLSKKTIPKDLSDVIVEMIYEARSKEVI</sequence>
<dbReference type="AlphaFoldDB" id="A0A828RJP2"/>
<dbReference type="Proteomes" id="UP000004335">
    <property type="component" value="Unassembled WGS sequence"/>
</dbReference>
<proteinExistence type="predicted"/>